<feature type="domain" description="Glycosyltransferase RgtA/B/C/D-like" evidence="9">
    <location>
        <begin position="42"/>
        <end position="202"/>
    </location>
</feature>
<dbReference type="EMBL" id="JACXLD010000002">
    <property type="protein sequence ID" value="MBD2858537.1"/>
    <property type="molecule type" value="Genomic_DNA"/>
</dbReference>
<dbReference type="Proteomes" id="UP000610558">
    <property type="component" value="Unassembled WGS sequence"/>
</dbReference>
<dbReference type="GO" id="GO:0016763">
    <property type="term" value="F:pentosyltransferase activity"/>
    <property type="evidence" value="ECO:0007669"/>
    <property type="project" value="TreeGrafter"/>
</dbReference>
<feature type="transmembrane region" description="Helical" evidence="8">
    <location>
        <begin position="184"/>
        <end position="202"/>
    </location>
</feature>
<feature type="transmembrane region" description="Helical" evidence="8">
    <location>
        <begin position="63"/>
        <end position="85"/>
    </location>
</feature>
<evidence type="ECO:0000313" key="11">
    <source>
        <dbReference type="Proteomes" id="UP000610558"/>
    </source>
</evidence>
<evidence type="ECO:0000256" key="7">
    <source>
        <dbReference type="ARBA" id="ARBA00023136"/>
    </source>
</evidence>
<keyword evidence="11" id="KW-1185">Reference proteome</keyword>
<proteinExistence type="predicted"/>
<keyword evidence="5 8" id="KW-0812">Transmembrane</keyword>
<feature type="transmembrane region" description="Helical" evidence="8">
    <location>
        <begin position="296"/>
        <end position="314"/>
    </location>
</feature>
<accession>A0A927C2A0</accession>
<evidence type="ECO:0000256" key="2">
    <source>
        <dbReference type="ARBA" id="ARBA00022475"/>
    </source>
</evidence>
<organism evidence="10 11">
    <name type="scientific">Spongiibacter pelagi</name>
    <dbReference type="NCBI Taxonomy" id="2760804"/>
    <lineage>
        <taxon>Bacteria</taxon>
        <taxon>Pseudomonadati</taxon>
        <taxon>Pseudomonadota</taxon>
        <taxon>Gammaproteobacteria</taxon>
        <taxon>Cellvibrionales</taxon>
        <taxon>Spongiibacteraceae</taxon>
        <taxon>Spongiibacter</taxon>
    </lineage>
</organism>
<evidence type="ECO:0000256" key="1">
    <source>
        <dbReference type="ARBA" id="ARBA00004651"/>
    </source>
</evidence>
<keyword evidence="6 8" id="KW-1133">Transmembrane helix</keyword>
<keyword evidence="7 8" id="KW-0472">Membrane</keyword>
<dbReference type="Pfam" id="PF13231">
    <property type="entry name" value="PMT_2"/>
    <property type="match status" value="1"/>
</dbReference>
<dbReference type="AlphaFoldDB" id="A0A927C2A0"/>
<protein>
    <submittedName>
        <fullName evidence="10">Glycosyltransferase family 39 protein</fullName>
    </submittedName>
</protein>
<evidence type="ECO:0000259" key="9">
    <source>
        <dbReference type="Pfam" id="PF13231"/>
    </source>
</evidence>
<dbReference type="InterPro" id="IPR050297">
    <property type="entry name" value="LipidA_mod_glycosyltrf_83"/>
</dbReference>
<feature type="transmembrane region" description="Helical" evidence="8">
    <location>
        <begin position="237"/>
        <end position="258"/>
    </location>
</feature>
<comment type="subcellular location">
    <subcellularLocation>
        <location evidence="1">Cell membrane</location>
        <topology evidence="1">Multi-pass membrane protein</topology>
    </subcellularLocation>
</comment>
<feature type="transmembrane region" description="Helical" evidence="8">
    <location>
        <begin position="97"/>
        <end position="119"/>
    </location>
</feature>
<dbReference type="InterPro" id="IPR038731">
    <property type="entry name" value="RgtA/B/C-like"/>
</dbReference>
<reference evidence="10" key="1">
    <citation type="submission" date="2020-09" db="EMBL/GenBank/DDBJ databases">
        <authorList>
            <person name="Yoon J.-W."/>
        </authorList>
    </citation>
    <scope>NUCLEOTIDE SEQUENCE</scope>
    <source>
        <strain evidence="10">KMU-158</strain>
    </source>
</reference>
<dbReference type="PANTHER" id="PTHR33908">
    <property type="entry name" value="MANNOSYLTRANSFERASE YKCB-RELATED"/>
    <property type="match status" value="1"/>
</dbReference>
<sequence>MAAVGLSLCYRIWITAATPIPLFFDEAYYLSWAQHLDWGYYSKPPMVAWLIALTTEFLGNAAWAVKLAAPVLYSMAAILIYLCGLRLTGNVAGMMSGLIFLFMPLVAFNSLFITTDAPLLFFWSLSTYAFLRALESDAWIWWLLAGLAGGFGLLSKYTFVLLPTGFLLWACFSPLGRKLLQNPKFWLACTLAALCLMPNLYWNYQHQFISFQHTAEISKQADSGFNPLAALLRTGEFILGQALVFGPVFFVLISAYLFKKNQKSHATSAAERLLWSLFLPCFLVIGIQALSARANVNWAAPSYIAASLLAGLILSKRGFVSRWWRWGMAVNLLLMLSFYHFAAVTDTLGIERKKGNDPFKRVLGWDELAQSIQAVIDQNAELPILGNSRKELSYLGYYLKPQHFEPRYFDGGAHIDNHYELKYALTQQDQGELLYIGNWPQARLESYFEKVEFLSQQTIQVYGNFSRTISVYRVQQLKPEAQWTAE</sequence>
<evidence type="ECO:0000256" key="5">
    <source>
        <dbReference type="ARBA" id="ARBA00022692"/>
    </source>
</evidence>
<evidence type="ECO:0000313" key="10">
    <source>
        <dbReference type="EMBL" id="MBD2858537.1"/>
    </source>
</evidence>
<feature type="transmembrane region" description="Helical" evidence="8">
    <location>
        <begin position="270"/>
        <end position="290"/>
    </location>
</feature>
<dbReference type="GO" id="GO:0005886">
    <property type="term" value="C:plasma membrane"/>
    <property type="evidence" value="ECO:0007669"/>
    <property type="project" value="UniProtKB-SubCell"/>
</dbReference>
<evidence type="ECO:0000256" key="4">
    <source>
        <dbReference type="ARBA" id="ARBA00022679"/>
    </source>
</evidence>
<comment type="caution">
    <text evidence="10">The sequence shown here is derived from an EMBL/GenBank/DDBJ whole genome shotgun (WGS) entry which is preliminary data.</text>
</comment>
<evidence type="ECO:0000256" key="3">
    <source>
        <dbReference type="ARBA" id="ARBA00022676"/>
    </source>
</evidence>
<dbReference type="PANTHER" id="PTHR33908:SF11">
    <property type="entry name" value="MEMBRANE PROTEIN"/>
    <property type="match status" value="1"/>
</dbReference>
<name>A0A927C2A0_9GAMM</name>
<feature type="transmembrane region" description="Helical" evidence="8">
    <location>
        <begin position="326"/>
        <end position="344"/>
    </location>
</feature>
<gene>
    <name evidence="10" type="ORF">IB286_05895</name>
</gene>
<evidence type="ECO:0000256" key="8">
    <source>
        <dbReference type="SAM" id="Phobius"/>
    </source>
</evidence>
<keyword evidence="4" id="KW-0808">Transferase</keyword>
<dbReference type="GO" id="GO:0009103">
    <property type="term" value="P:lipopolysaccharide biosynthetic process"/>
    <property type="evidence" value="ECO:0007669"/>
    <property type="project" value="UniProtKB-ARBA"/>
</dbReference>
<keyword evidence="2" id="KW-1003">Cell membrane</keyword>
<feature type="transmembrane region" description="Helical" evidence="8">
    <location>
        <begin position="139"/>
        <end position="172"/>
    </location>
</feature>
<keyword evidence="3" id="KW-0328">Glycosyltransferase</keyword>
<evidence type="ECO:0000256" key="6">
    <source>
        <dbReference type="ARBA" id="ARBA00022989"/>
    </source>
</evidence>